<accession>A0A259TYR0</accession>
<evidence type="ECO:0000313" key="3">
    <source>
        <dbReference type="Proteomes" id="UP000216446"/>
    </source>
</evidence>
<dbReference type="OrthoDB" id="9875334at2"/>
<name>A0A259TYR0_9BACT</name>
<dbReference type="EMBL" id="MQWB01000001">
    <property type="protein sequence ID" value="OZC02830.1"/>
    <property type="molecule type" value="Genomic_DNA"/>
</dbReference>
<reference evidence="2 3" key="1">
    <citation type="submission" date="2016-11" db="EMBL/GenBank/DDBJ databases">
        <title>Study of marine rhodopsin-containing bacteria.</title>
        <authorList>
            <person name="Yoshizawa S."/>
            <person name="Kumagai Y."/>
            <person name="Kogure K."/>
        </authorList>
    </citation>
    <scope>NUCLEOTIDE SEQUENCE [LARGE SCALE GENOMIC DNA]</scope>
    <source>
        <strain evidence="2 3">SG-29</strain>
    </source>
</reference>
<dbReference type="AlphaFoldDB" id="A0A259TYR0"/>
<sequence length="222" mass="22578">MATSNPNTDSTDEPLADRANVGSDKTAGGPEPVTDTAPVVPTGSAEPAKQAVSGSASPAPGRVAMPTPGEYEMPDDYASDSPVEKVKQWAEAHPGLALLAASGVGLVVGRLLIAMSPDPEPPTLTERVEKRAKVLQKQAKGSYAEAKHTAGDAATASAAALAAAAVALKEAAEHVAERAGEAAEEGVDKAKDFADVMSDAVKVAVTGVVAKKADGWIKKFRD</sequence>
<keyword evidence="3" id="KW-1185">Reference proteome</keyword>
<protein>
    <submittedName>
        <fullName evidence="2">Uncharacterized protein</fullName>
    </submittedName>
</protein>
<dbReference type="Proteomes" id="UP000216446">
    <property type="component" value="Unassembled WGS sequence"/>
</dbReference>
<dbReference type="InParanoid" id="A0A259TYR0"/>
<gene>
    <name evidence="2" type="ORF">BSZ36_07495</name>
</gene>
<feature type="region of interest" description="Disordered" evidence="1">
    <location>
        <begin position="1"/>
        <end position="79"/>
    </location>
</feature>
<organism evidence="2 3">
    <name type="scientific">Rubricoccus marinus</name>
    <dbReference type="NCBI Taxonomy" id="716817"/>
    <lineage>
        <taxon>Bacteria</taxon>
        <taxon>Pseudomonadati</taxon>
        <taxon>Rhodothermota</taxon>
        <taxon>Rhodothermia</taxon>
        <taxon>Rhodothermales</taxon>
        <taxon>Rubricoccaceae</taxon>
        <taxon>Rubricoccus</taxon>
    </lineage>
</organism>
<evidence type="ECO:0000313" key="2">
    <source>
        <dbReference type="EMBL" id="OZC02830.1"/>
    </source>
</evidence>
<comment type="caution">
    <text evidence="2">The sequence shown here is derived from an EMBL/GenBank/DDBJ whole genome shotgun (WGS) entry which is preliminary data.</text>
</comment>
<proteinExistence type="predicted"/>
<evidence type="ECO:0000256" key="1">
    <source>
        <dbReference type="SAM" id="MobiDB-lite"/>
    </source>
</evidence>
<dbReference type="RefSeq" id="WP_094547485.1">
    <property type="nucleotide sequence ID" value="NZ_MQWB01000001.1"/>
</dbReference>